<evidence type="ECO:0000259" key="2">
    <source>
        <dbReference type="Pfam" id="PF09995"/>
    </source>
</evidence>
<evidence type="ECO:0000313" key="4">
    <source>
        <dbReference type="Proteomes" id="UP001500503"/>
    </source>
</evidence>
<evidence type="ECO:0000256" key="1">
    <source>
        <dbReference type="SAM" id="MobiDB-lite"/>
    </source>
</evidence>
<organism evidence="3 4">
    <name type="scientific">Actinoallomurus oryzae</name>
    <dbReference type="NCBI Taxonomy" id="502180"/>
    <lineage>
        <taxon>Bacteria</taxon>
        <taxon>Bacillati</taxon>
        <taxon>Actinomycetota</taxon>
        <taxon>Actinomycetes</taxon>
        <taxon>Streptosporangiales</taxon>
        <taxon>Thermomonosporaceae</taxon>
        <taxon>Actinoallomurus</taxon>
    </lineage>
</organism>
<dbReference type="PANTHER" id="PTHR36151:SF3">
    <property type="entry name" value="ER-BOUND OXYGENASE MPAB_MPAB'_RUBBER OXYGENASE CATALYTIC DOMAIN-CONTAINING PROTEIN"/>
    <property type="match status" value="1"/>
</dbReference>
<keyword evidence="4" id="KW-1185">Reference proteome</keyword>
<dbReference type="Proteomes" id="UP001500503">
    <property type="component" value="Unassembled WGS sequence"/>
</dbReference>
<dbReference type="RefSeq" id="WP_345469741.1">
    <property type="nucleotide sequence ID" value="NZ_BAABHF010000038.1"/>
</dbReference>
<feature type="region of interest" description="Disordered" evidence="1">
    <location>
        <begin position="1"/>
        <end position="32"/>
    </location>
</feature>
<comment type="caution">
    <text evidence="3">The sequence shown here is derived from an EMBL/GenBank/DDBJ whole genome shotgun (WGS) entry which is preliminary data.</text>
</comment>
<evidence type="ECO:0000313" key="3">
    <source>
        <dbReference type="EMBL" id="GAA4505560.1"/>
    </source>
</evidence>
<proteinExistence type="predicted"/>
<feature type="domain" description="ER-bound oxygenase mpaB/mpaB'/Rubber oxygenase catalytic" evidence="2">
    <location>
        <begin position="43"/>
        <end position="264"/>
    </location>
</feature>
<dbReference type="Pfam" id="PF09995">
    <property type="entry name" value="MPAB_Lcp_cat"/>
    <property type="match status" value="1"/>
</dbReference>
<gene>
    <name evidence="3" type="ORF">GCM10023191_061460</name>
</gene>
<protein>
    <submittedName>
        <fullName evidence="3">Oxygenase MpaB family protein</fullName>
    </submittedName>
</protein>
<dbReference type="EMBL" id="BAABHF010000038">
    <property type="protein sequence ID" value="GAA4505560.1"/>
    <property type="molecule type" value="Genomic_DNA"/>
</dbReference>
<dbReference type="PANTHER" id="PTHR36151">
    <property type="entry name" value="BLR2777 PROTEIN"/>
    <property type="match status" value="1"/>
</dbReference>
<dbReference type="InterPro" id="IPR018713">
    <property type="entry name" value="MPAB/Lcp_cat_dom"/>
</dbReference>
<accession>A0ABP8QM51</accession>
<sequence>MFPDDLATGGVPGGRPAHGATSDAPGDATAGHDGLFRDDDLIRVIGREGFLIAAGGAASLLQTAHPKIAQGVFDHSHTAEDPFGRLRGTMQWVYAVGFGARTEAERLSRIVRGMHDRVTGPGYTANDPELQVWVAATLFATAVHAYELLFRRLSDDERAAYYEQTKIYATILGCPYAMMPATYSDFRAYYARTLASLRISDASRAVAHQVLHPRLRGGALNEPGLAAIRLITAGLMPEPIRRQYGWRWDRARRARFHLLMSALRLVYPRLPLRVRTFPRDHYLRDLRRRMPKNA</sequence>
<name>A0ABP8QM51_9ACTN</name>
<reference evidence="4" key="1">
    <citation type="journal article" date="2019" name="Int. J. Syst. Evol. Microbiol.">
        <title>The Global Catalogue of Microorganisms (GCM) 10K type strain sequencing project: providing services to taxonomists for standard genome sequencing and annotation.</title>
        <authorList>
            <consortium name="The Broad Institute Genomics Platform"/>
            <consortium name="The Broad Institute Genome Sequencing Center for Infectious Disease"/>
            <person name="Wu L."/>
            <person name="Ma J."/>
        </authorList>
    </citation>
    <scope>NUCLEOTIDE SEQUENCE [LARGE SCALE GENOMIC DNA]</scope>
    <source>
        <strain evidence="4">JCM 17933</strain>
    </source>
</reference>